<dbReference type="InterPro" id="IPR052640">
    <property type="entry name" value="Gemin-5"/>
</dbReference>
<feature type="region of interest" description="Disordered" evidence="4">
    <location>
        <begin position="431"/>
        <end position="471"/>
    </location>
</feature>
<dbReference type="InterPro" id="IPR001680">
    <property type="entry name" value="WD40_rpt"/>
</dbReference>
<feature type="compositionally biased region" description="Gly residues" evidence="4">
    <location>
        <begin position="644"/>
        <end position="667"/>
    </location>
</feature>
<feature type="region of interest" description="Disordered" evidence="4">
    <location>
        <begin position="1583"/>
        <end position="1634"/>
    </location>
</feature>
<dbReference type="SMART" id="SM00320">
    <property type="entry name" value="WD40"/>
    <property type="match status" value="6"/>
</dbReference>
<feature type="compositionally biased region" description="Basic residues" evidence="4">
    <location>
        <begin position="1243"/>
        <end position="1255"/>
    </location>
</feature>
<comment type="caution">
    <text evidence="6">The sequence shown here is derived from an EMBL/GenBank/DDBJ whole genome shotgun (WGS) entry which is preliminary data.</text>
</comment>
<dbReference type="InterPro" id="IPR019775">
    <property type="entry name" value="WD40_repeat_CS"/>
</dbReference>
<dbReference type="PROSITE" id="PS50082">
    <property type="entry name" value="WD_REPEATS_2"/>
    <property type="match status" value="1"/>
</dbReference>
<proteinExistence type="predicted"/>
<evidence type="ECO:0000256" key="4">
    <source>
        <dbReference type="SAM" id="MobiDB-lite"/>
    </source>
</evidence>
<feature type="region of interest" description="Disordered" evidence="4">
    <location>
        <begin position="1669"/>
        <end position="1809"/>
    </location>
</feature>
<feature type="compositionally biased region" description="Pro residues" evidence="4">
    <location>
        <begin position="1092"/>
        <end position="1134"/>
    </location>
</feature>
<feature type="region of interest" description="Disordered" evidence="4">
    <location>
        <begin position="251"/>
        <end position="284"/>
    </location>
</feature>
<accession>A0A835XLT9</accession>
<feature type="compositionally biased region" description="Low complexity" evidence="4">
    <location>
        <begin position="906"/>
        <end position="919"/>
    </location>
</feature>
<feature type="region of interest" description="Disordered" evidence="4">
    <location>
        <begin position="501"/>
        <end position="557"/>
    </location>
</feature>
<feature type="compositionally biased region" description="Gly residues" evidence="4">
    <location>
        <begin position="945"/>
        <end position="967"/>
    </location>
</feature>
<dbReference type="InterPro" id="IPR056421">
    <property type="entry name" value="TPR_GEMI5"/>
</dbReference>
<feature type="compositionally biased region" description="Low complexity" evidence="4">
    <location>
        <begin position="1589"/>
        <end position="1600"/>
    </location>
</feature>
<evidence type="ECO:0000259" key="5">
    <source>
        <dbReference type="Pfam" id="PF23774"/>
    </source>
</evidence>
<dbReference type="PANTHER" id="PTHR46362:SF1">
    <property type="entry name" value="GEM-ASSOCIATED PROTEIN 5"/>
    <property type="match status" value="1"/>
</dbReference>
<feature type="compositionally biased region" description="Low complexity" evidence="4">
    <location>
        <begin position="810"/>
        <end position="835"/>
    </location>
</feature>
<feature type="region of interest" description="Disordered" evidence="4">
    <location>
        <begin position="749"/>
        <end position="835"/>
    </location>
</feature>
<dbReference type="Proteomes" id="UP000612055">
    <property type="component" value="Unassembled WGS sequence"/>
</dbReference>
<dbReference type="GO" id="GO:0000387">
    <property type="term" value="P:spliceosomal snRNP assembly"/>
    <property type="evidence" value="ECO:0007669"/>
    <property type="project" value="TreeGrafter"/>
</dbReference>
<sequence>MSSSTVVLPPSPNWFSSQVVSVLPSQELVAYGGHGCVVLADVRSRCVSRMLSCGTNRVTAVAFAPEACGRGLVAAGCEDGSLRAWDLRSGELVRVHRKRSPEVTALAVLASSPLEVVAGDAAGGLTLWSPDSGSRLILGPAAAAPSAPALLPSRVTCLAACSLAAGAGAAGTGRVLAGCLDGSIHLVDLASGTVLLSVRQAHRGAVQTAQLAGLPYLSASYTPPPPLAVMAPAADVAAEATEADVQDTANADAAGAEAEADGGAGEAAQEAGGQAAEPTAQGAAEAVASGPAVAAAPDLWLLTSGEDGVAKIWSAPALHAAAALAAATATPPPPPQALATVRLPPPPQGQGPAAGPNAPPSRRPWVPATLLPGSDGGGAGGEVVVAMAAPWGHVLLFHVSLGTGKANLLVRLKPHNRPVFTLHAMRVPPSAAAAMPPPAHAAAPSAAAELSEAAASNGSSGTDANGSAPKRRFVRPSVRLVTTSQDRGLVVMDLELKPVSAAQAAPPTSAAETIKPPSGEDGQEAAPSPPPELQAAQTDAATAGSGIAAGRADAVSSWRRPRAEIEAEAAAAAAARAAAEEAEAAAAAVWLPKGGSTWWRLLGLGGYAHALDHKGPFPGNLAVGCGDKTLRTVALAPGPLGGGGGGGGGGKGQGGAGGGGGGAGAAEGEGAWPSQLLWKEVRDQVVRVAVHPIDPRYVAFGCADGSVGVMDVKSQAARLYSVRHSGPVTHLAWMTPTVAAPEPVAPVAAPPTAAAAPPPAAGVASAQGQAQGVTQARRGSPGVPIQPGAAVRGGGSPAAGQAALHRRPAQAHPQQPHPHQAQAQAHGQAHPGPAQPYQQAQVALLGEAAHAAANAAVLGHGLPHGHTHSPAAHGSAAHGSVPGQALTAGPQQAQQRPMGGPGPGPDAGSRSPGGYRLGPEPGGGRHGDGAAGGRGRGRGGRGRGPELGPGLGAGAVAGPGMQAGGEAGSVLPTQQPYPGQFGQPYGGYGGGQMQVPPYGQMGYGGGGGYQFGAGGYGPSAQQYGQFAPQQAYGYAYEQSAGFQQYGGQQQAYGNQAYGYQQHQPHAQNARGHGAAHAPITAAAAAAARAAGLPPPPAAPMPPPPPPPPPPAPPLPPPPPPPPPPTGDPTPPPAPAAAGPVAATAAAASGATSAARTGSPAGSHPGAIHGVTQFIVSRGPTPGGGFQGRVRPAGAPPLPTPAPAAVNTAAGDRLAADSPARGSGHASDGTGSPLAAGSASPAHAHGHGHTHGHGPSHLHPGQAQGGNRRHDGGAAGASAAPALPPFLLSCGGEGRLLRWPGPNLDPASAEPGLGPFLSSAKPVDVGVQLTPLLAHIAGPAAGGAMGGGAGNGSEGELAVTALAAHPRRSWLALATAGGGLVVVEPTVPPAAMTAGRGATASAAAAAASGSWRLVTDGAGPGGPDLRYLLWEDEQDASSAHDSAATTPDPHKPHVLLAGLYGKTGVSLYGVYDTPAGAASAPATAVRRMRLAQVLSLAVDARQVGAACWVGRRCLALGVEDGGVQLWGLQAAAPASTEAGAEARAAEGAAAGSGAVEEAVRLRVLAAGGAHGHHDSVTCLAAVRTAPTSRHGPSSSSSSHSHAYSHSHGHAHAHSHGRGSGGAGSGGEGGGGGGGGKGGGGGAWLLFSGARDQCVRCWRLEPRQLEAWAAEAAKRKAEPPAPAAPPGPPDAAPEAGSDGPAPAPEGGPGGEASGPPSAPTPPGPGPASPPGDASASDAPPGNVSSGLEAANPSAAGDAQAADEPAPPPAQPAVGPEERLLELTPLNKARRGRRPPVPGSRPLLPDLPSLDHPDASAAAHDLILDLARRLYPLPSDADEAASAAGGGGSGAHDPLLAAALLHDLPSASNGGGGGGALPAELAFVARMWEGDVAGAVALAAGVEGMLTADVVAMAAAAGGDVWRATARLYAAQMAAAGQVPEAALALVSIGDRAGAAAEYLRAGMAWEAGVVAAGAIGGGPAVAGA</sequence>
<dbReference type="OrthoDB" id="549566at2759"/>
<feature type="compositionally biased region" description="Low complexity" evidence="4">
    <location>
        <begin position="501"/>
        <end position="511"/>
    </location>
</feature>
<dbReference type="EMBL" id="JAEHOE010000121">
    <property type="protein sequence ID" value="KAG2485864.1"/>
    <property type="molecule type" value="Genomic_DNA"/>
</dbReference>
<protein>
    <recommendedName>
        <fullName evidence="5">Gem-associated protein 5 TPR domain-containing protein</fullName>
    </recommendedName>
</protein>
<keyword evidence="2" id="KW-0677">Repeat</keyword>
<feature type="compositionally biased region" description="Low complexity" evidence="4">
    <location>
        <begin position="868"/>
        <end position="898"/>
    </location>
</feature>
<feature type="domain" description="Gem-associated protein 5 TPR" evidence="5">
    <location>
        <begin position="1883"/>
        <end position="1969"/>
    </location>
</feature>
<dbReference type="PROSITE" id="PS00678">
    <property type="entry name" value="WD_REPEATS_1"/>
    <property type="match status" value="1"/>
</dbReference>
<feature type="region of interest" description="Disordered" evidence="4">
    <location>
        <begin position="1063"/>
        <end position="1279"/>
    </location>
</feature>
<feature type="region of interest" description="Disordered" evidence="4">
    <location>
        <begin position="859"/>
        <end position="979"/>
    </location>
</feature>
<feature type="repeat" description="WD" evidence="3">
    <location>
        <begin position="51"/>
        <end position="95"/>
    </location>
</feature>
<feature type="compositionally biased region" description="Gly residues" evidence="4">
    <location>
        <begin position="1616"/>
        <end position="1634"/>
    </location>
</feature>
<dbReference type="InterPro" id="IPR015943">
    <property type="entry name" value="WD40/YVTN_repeat-like_dom_sf"/>
</dbReference>
<dbReference type="SUPFAM" id="SSF50978">
    <property type="entry name" value="WD40 repeat-like"/>
    <property type="match status" value="2"/>
</dbReference>
<gene>
    <name evidence="6" type="ORF">HYH03_015447</name>
</gene>
<organism evidence="6 7">
    <name type="scientific">Edaphochlamys debaryana</name>
    <dbReference type="NCBI Taxonomy" id="47281"/>
    <lineage>
        <taxon>Eukaryota</taxon>
        <taxon>Viridiplantae</taxon>
        <taxon>Chlorophyta</taxon>
        <taxon>core chlorophytes</taxon>
        <taxon>Chlorophyceae</taxon>
        <taxon>CS clade</taxon>
        <taxon>Chlamydomonadales</taxon>
        <taxon>Chlamydomonadales incertae sedis</taxon>
        <taxon>Edaphochlamys</taxon>
    </lineage>
</organism>
<feature type="compositionally biased region" description="Low complexity" evidence="4">
    <location>
        <begin position="431"/>
        <end position="460"/>
    </location>
</feature>
<keyword evidence="1 3" id="KW-0853">WD repeat</keyword>
<feature type="compositionally biased region" description="Low complexity" evidence="4">
    <location>
        <begin position="266"/>
        <end position="284"/>
    </location>
</feature>
<feature type="compositionally biased region" description="Low complexity" evidence="4">
    <location>
        <begin position="1135"/>
        <end position="1160"/>
    </location>
</feature>
<evidence type="ECO:0000256" key="2">
    <source>
        <dbReference type="ARBA" id="ARBA00022737"/>
    </source>
</evidence>
<feature type="compositionally biased region" description="Pro residues" evidence="4">
    <location>
        <begin position="1677"/>
        <end position="1689"/>
    </location>
</feature>
<dbReference type="GO" id="GO:0032797">
    <property type="term" value="C:SMN complex"/>
    <property type="evidence" value="ECO:0007669"/>
    <property type="project" value="TreeGrafter"/>
</dbReference>
<feature type="compositionally biased region" description="Low complexity" evidence="4">
    <location>
        <begin position="1074"/>
        <end position="1091"/>
    </location>
</feature>
<dbReference type="Gene3D" id="2.130.10.10">
    <property type="entry name" value="YVTN repeat-like/Quinoprotein amine dehydrogenase"/>
    <property type="match status" value="3"/>
</dbReference>
<dbReference type="GO" id="GO:0003730">
    <property type="term" value="F:mRNA 3'-UTR binding"/>
    <property type="evidence" value="ECO:0007669"/>
    <property type="project" value="TreeGrafter"/>
</dbReference>
<feature type="compositionally biased region" description="Basic residues" evidence="4">
    <location>
        <begin position="1601"/>
        <end position="1615"/>
    </location>
</feature>
<evidence type="ECO:0000313" key="6">
    <source>
        <dbReference type="EMBL" id="KAG2485864.1"/>
    </source>
</evidence>
<dbReference type="InterPro" id="IPR036322">
    <property type="entry name" value="WD40_repeat_dom_sf"/>
</dbReference>
<dbReference type="Pfam" id="PF23774">
    <property type="entry name" value="TPR_GEMI5"/>
    <property type="match status" value="1"/>
</dbReference>
<dbReference type="GO" id="GO:0005634">
    <property type="term" value="C:nucleus"/>
    <property type="evidence" value="ECO:0007669"/>
    <property type="project" value="TreeGrafter"/>
</dbReference>
<keyword evidence="7" id="KW-1185">Reference proteome</keyword>
<reference evidence="6" key="1">
    <citation type="journal article" date="2020" name="bioRxiv">
        <title>Comparative genomics of Chlamydomonas.</title>
        <authorList>
            <person name="Craig R.J."/>
            <person name="Hasan A.R."/>
            <person name="Ness R.W."/>
            <person name="Keightley P.D."/>
        </authorList>
    </citation>
    <scope>NUCLEOTIDE SEQUENCE</scope>
    <source>
        <strain evidence="6">CCAP 11/70</strain>
    </source>
</reference>
<feature type="region of interest" description="Disordered" evidence="4">
    <location>
        <begin position="328"/>
        <end position="369"/>
    </location>
</feature>
<feature type="compositionally biased region" description="Low complexity" evidence="4">
    <location>
        <begin position="749"/>
        <end position="776"/>
    </location>
</feature>
<feature type="compositionally biased region" description="Low complexity" evidence="4">
    <location>
        <begin position="1747"/>
        <end position="1761"/>
    </location>
</feature>
<feature type="compositionally biased region" description="Pro residues" evidence="4">
    <location>
        <begin position="1714"/>
        <end position="1727"/>
    </location>
</feature>
<feature type="compositionally biased region" description="Low complexity" evidence="4">
    <location>
        <begin position="1228"/>
        <end position="1242"/>
    </location>
</feature>
<dbReference type="PANTHER" id="PTHR46362">
    <property type="entry name" value="GEM-ASSOCIATED PROTEIN 5"/>
    <property type="match status" value="1"/>
</dbReference>
<evidence type="ECO:0000313" key="7">
    <source>
        <dbReference type="Proteomes" id="UP000612055"/>
    </source>
</evidence>
<evidence type="ECO:0000256" key="1">
    <source>
        <dbReference type="ARBA" id="ARBA00022574"/>
    </source>
</evidence>
<feature type="region of interest" description="Disordered" evidence="4">
    <location>
        <begin position="644"/>
        <end position="668"/>
    </location>
</feature>
<feature type="compositionally biased region" description="Low complexity" evidence="4">
    <location>
        <begin position="1728"/>
        <end position="1739"/>
    </location>
</feature>
<name>A0A835XLT9_9CHLO</name>
<evidence type="ECO:0000256" key="3">
    <source>
        <dbReference type="PROSITE-ProRule" id="PRU00221"/>
    </source>
</evidence>